<dbReference type="PANTHER" id="PTHR23513:SF11">
    <property type="entry name" value="STAPHYLOFERRIN A TRANSPORTER"/>
    <property type="match status" value="1"/>
</dbReference>
<sequence>MSKTFASLSIPNYRIWFIGTTFAATAVWMQRVAQDWVVLTDLTNKNATAVGIVTALQFLPQLFLSPYAGKVIDRLDRRRLIQFTQGAMALIAMILSLLLYFEVAHLYHFYILAFLGGLVQTFDNPARQIFVNELVPPRSVPNAVALNSASFNLARMIGPAVAGYTLAWMGSWLVFAVNAALLLGPIIALAVMDQTEFHPAVHPKRGSGQIREGLRYIMARRDIVAIMVVASVVSCLGLNFQLTSAVMANVEFHRGSADFGLLGSVMAIGSLTGALVAARRAVPRVRTVVAAAFGFGVVEGIMALAPNYYVFAVLAVPLGFFALTMITSANAAIQISCDPMVRGRVMSIYSMVFLGTVPVGAPIIGWISENWGARWGLGVGSIACLLVSGVVGMIVFRKWGIDLQMRSKAPFVEVVGPRDRYLGLHPEAVDQIRTISIEEAFARQQQAKDAKEIKQKAKKQKKHR</sequence>
<feature type="transmembrane region" description="Helical" evidence="7">
    <location>
        <begin position="172"/>
        <end position="192"/>
    </location>
</feature>
<evidence type="ECO:0000313" key="9">
    <source>
        <dbReference type="EMBL" id="AOZ72972.1"/>
    </source>
</evidence>
<feature type="transmembrane region" description="Helical" evidence="7">
    <location>
        <begin position="285"/>
        <end position="305"/>
    </location>
</feature>
<dbReference type="InterPro" id="IPR010290">
    <property type="entry name" value="TM_effector"/>
</dbReference>
<dbReference type="PANTHER" id="PTHR23513">
    <property type="entry name" value="INTEGRAL MEMBRANE EFFLUX PROTEIN-RELATED"/>
    <property type="match status" value="1"/>
</dbReference>
<dbReference type="GO" id="GO:0005886">
    <property type="term" value="C:plasma membrane"/>
    <property type="evidence" value="ECO:0007669"/>
    <property type="project" value="UniProtKB-SubCell"/>
</dbReference>
<feature type="transmembrane region" description="Helical" evidence="7">
    <location>
        <begin position="373"/>
        <end position="396"/>
    </location>
</feature>
<dbReference type="STRING" id="1912795.BK816_06450"/>
<evidence type="ECO:0000256" key="5">
    <source>
        <dbReference type="ARBA" id="ARBA00022989"/>
    </source>
</evidence>
<dbReference type="Pfam" id="PF05977">
    <property type="entry name" value="MFS_3"/>
    <property type="match status" value="1"/>
</dbReference>
<keyword evidence="4 7" id="KW-0812">Transmembrane</keyword>
<comment type="subcellular location">
    <subcellularLocation>
        <location evidence="1">Cell membrane</location>
        <topology evidence="1">Multi-pass membrane protein</topology>
    </subcellularLocation>
</comment>
<evidence type="ECO:0000313" key="10">
    <source>
        <dbReference type="Proteomes" id="UP000176288"/>
    </source>
</evidence>
<dbReference type="RefSeq" id="WP_071164436.1">
    <property type="nucleotide sequence ID" value="NZ_CP017812.1"/>
</dbReference>
<feature type="domain" description="Major facilitator superfamily (MFS) profile" evidence="8">
    <location>
        <begin position="1"/>
        <end position="196"/>
    </location>
</feature>
<dbReference type="SUPFAM" id="SSF103473">
    <property type="entry name" value="MFS general substrate transporter"/>
    <property type="match status" value="1"/>
</dbReference>
<evidence type="ECO:0000259" key="8">
    <source>
        <dbReference type="PROSITE" id="PS50850"/>
    </source>
</evidence>
<feature type="transmembrane region" description="Helical" evidence="7">
    <location>
        <begin position="49"/>
        <end position="68"/>
    </location>
</feature>
<dbReference type="InterPro" id="IPR020846">
    <property type="entry name" value="MFS_dom"/>
</dbReference>
<proteinExistence type="predicted"/>
<dbReference type="KEGG" id="avu:BK816_06450"/>
<dbReference type="CDD" id="cd06173">
    <property type="entry name" value="MFS_MefA_like"/>
    <property type="match status" value="1"/>
</dbReference>
<feature type="transmembrane region" description="Helical" evidence="7">
    <location>
        <begin position="223"/>
        <end position="247"/>
    </location>
</feature>
<dbReference type="Proteomes" id="UP000176288">
    <property type="component" value="Chromosome"/>
</dbReference>
<evidence type="ECO:0000256" key="2">
    <source>
        <dbReference type="ARBA" id="ARBA00022448"/>
    </source>
</evidence>
<dbReference type="Gene3D" id="1.20.1250.20">
    <property type="entry name" value="MFS general substrate transporter like domains"/>
    <property type="match status" value="1"/>
</dbReference>
<name>A0A1D9ML10_9ACTO</name>
<keyword evidence="6 7" id="KW-0472">Membrane</keyword>
<feature type="transmembrane region" description="Helical" evidence="7">
    <location>
        <begin position="259"/>
        <end position="278"/>
    </location>
</feature>
<dbReference type="InterPro" id="IPR036259">
    <property type="entry name" value="MFS_trans_sf"/>
</dbReference>
<feature type="transmembrane region" description="Helical" evidence="7">
    <location>
        <begin position="345"/>
        <end position="367"/>
    </location>
</feature>
<keyword evidence="3" id="KW-1003">Cell membrane</keyword>
<evidence type="ECO:0000256" key="7">
    <source>
        <dbReference type="SAM" id="Phobius"/>
    </source>
</evidence>
<evidence type="ECO:0000256" key="4">
    <source>
        <dbReference type="ARBA" id="ARBA00022692"/>
    </source>
</evidence>
<dbReference type="GO" id="GO:0022857">
    <property type="term" value="F:transmembrane transporter activity"/>
    <property type="evidence" value="ECO:0007669"/>
    <property type="project" value="InterPro"/>
</dbReference>
<keyword evidence="5 7" id="KW-1133">Transmembrane helix</keyword>
<feature type="transmembrane region" description="Helical" evidence="7">
    <location>
        <begin position="80"/>
        <end position="101"/>
    </location>
</feature>
<dbReference type="AlphaFoldDB" id="A0A1D9ML10"/>
<keyword evidence="10" id="KW-1185">Reference proteome</keyword>
<accession>A0A1D9ML10</accession>
<evidence type="ECO:0000256" key="6">
    <source>
        <dbReference type="ARBA" id="ARBA00023136"/>
    </source>
</evidence>
<reference evidence="9 10" key="1">
    <citation type="submission" date="2016-10" db="EMBL/GenBank/DDBJ databases">
        <title>Actinomyces aegypiusis sp. nov., isolated from the Aegypius monachus in Qinghai Tibet Plateau China.</title>
        <authorList>
            <person name="Wang Y."/>
        </authorList>
    </citation>
    <scope>NUCLEOTIDE SEQUENCE [LARGE SCALE GENOMIC DNA]</scope>
    <source>
        <strain evidence="9 10">VUL4_3</strain>
    </source>
</reference>
<protein>
    <submittedName>
        <fullName evidence="9">MFS transporter</fullName>
    </submittedName>
</protein>
<keyword evidence="2" id="KW-0813">Transport</keyword>
<dbReference type="OrthoDB" id="9775268at2"/>
<feature type="transmembrane region" description="Helical" evidence="7">
    <location>
        <begin position="12"/>
        <end position="29"/>
    </location>
</feature>
<dbReference type="PROSITE" id="PS50850">
    <property type="entry name" value="MFS"/>
    <property type="match status" value="1"/>
</dbReference>
<evidence type="ECO:0000256" key="3">
    <source>
        <dbReference type="ARBA" id="ARBA00022475"/>
    </source>
</evidence>
<organism evidence="9 10">
    <name type="scientific">Boudabousia tangfeifanii</name>
    <dbReference type="NCBI Taxonomy" id="1912795"/>
    <lineage>
        <taxon>Bacteria</taxon>
        <taxon>Bacillati</taxon>
        <taxon>Actinomycetota</taxon>
        <taxon>Actinomycetes</taxon>
        <taxon>Actinomycetales</taxon>
        <taxon>Actinomycetaceae</taxon>
        <taxon>Boudabousia</taxon>
    </lineage>
</organism>
<feature type="transmembrane region" description="Helical" evidence="7">
    <location>
        <begin position="311"/>
        <end position="333"/>
    </location>
</feature>
<dbReference type="EMBL" id="CP017812">
    <property type="protein sequence ID" value="AOZ72972.1"/>
    <property type="molecule type" value="Genomic_DNA"/>
</dbReference>
<gene>
    <name evidence="9" type="ORF">BK816_06450</name>
</gene>
<evidence type="ECO:0000256" key="1">
    <source>
        <dbReference type="ARBA" id="ARBA00004651"/>
    </source>
</evidence>